<dbReference type="EMBL" id="BKCJ011806156">
    <property type="protein sequence ID" value="GFD54460.1"/>
    <property type="molecule type" value="Genomic_DNA"/>
</dbReference>
<comment type="caution">
    <text evidence="1">The sequence shown here is derived from an EMBL/GenBank/DDBJ whole genome shotgun (WGS) entry which is preliminary data.</text>
</comment>
<reference evidence="1" key="1">
    <citation type="journal article" date="2019" name="Sci. Rep.">
        <title>Draft genome of Tanacetum cinerariifolium, the natural source of mosquito coil.</title>
        <authorList>
            <person name="Yamashiro T."/>
            <person name="Shiraishi A."/>
            <person name="Satake H."/>
            <person name="Nakayama K."/>
        </authorList>
    </citation>
    <scope>NUCLEOTIDE SEQUENCE</scope>
</reference>
<protein>
    <submittedName>
        <fullName evidence="1">Uncharacterized protein</fullName>
    </submittedName>
</protein>
<proteinExistence type="predicted"/>
<accession>A0A699X7L1</accession>
<gene>
    <name evidence="1" type="ORF">Tci_926429</name>
</gene>
<organism evidence="1">
    <name type="scientific">Tanacetum cinerariifolium</name>
    <name type="common">Dalmatian daisy</name>
    <name type="synonym">Chrysanthemum cinerariifolium</name>
    <dbReference type="NCBI Taxonomy" id="118510"/>
    <lineage>
        <taxon>Eukaryota</taxon>
        <taxon>Viridiplantae</taxon>
        <taxon>Streptophyta</taxon>
        <taxon>Embryophyta</taxon>
        <taxon>Tracheophyta</taxon>
        <taxon>Spermatophyta</taxon>
        <taxon>Magnoliopsida</taxon>
        <taxon>eudicotyledons</taxon>
        <taxon>Gunneridae</taxon>
        <taxon>Pentapetalae</taxon>
        <taxon>asterids</taxon>
        <taxon>campanulids</taxon>
        <taxon>Asterales</taxon>
        <taxon>Asteraceae</taxon>
        <taxon>Asteroideae</taxon>
        <taxon>Anthemideae</taxon>
        <taxon>Anthemidinae</taxon>
        <taxon>Tanacetum</taxon>
    </lineage>
</organism>
<sequence>MEVQVMIQCHRIKHRADVTAFEEGGQCRGETKALVGPRQVQRFHAQTVARNEQAVVVALPDGEGKHAVELGQHVGAPGVITLEQHFGVATGVEL</sequence>
<dbReference type="AlphaFoldDB" id="A0A699X7L1"/>
<evidence type="ECO:0000313" key="1">
    <source>
        <dbReference type="EMBL" id="GFD54460.1"/>
    </source>
</evidence>
<name>A0A699X7L1_TANCI</name>
<feature type="non-terminal residue" evidence="1">
    <location>
        <position position="94"/>
    </location>
</feature>